<accession>A0A8S9MK86</accession>
<gene>
    <name evidence="1" type="ORF">F2Q68_00039216</name>
</gene>
<reference evidence="1" key="1">
    <citation type="submission" date="2019-12" db="EMBL/GenBank/DDBJ databases">
        <title>Genome sequencing and annotation of Brassica cretica.</title>
        <authorList>
            <person name="Studholme D.J."/>
            <person name="Sarris P.F."/>
        </authorList>
    </citation>
    <scope>NUCLEOTIDE SEQUENCE</scope>
    <source>
        <strain evidence="1">PFS-001/15</strain>
        <tissue evidence="1">Leaf</tissue>
    </source>
</reference>
<dbReference type="Proteomes" id="UP000712281">
    <property type="component" value="Unassembled WGS sequence"/>
</dbReference>
<dbReference type="EMBL" id="QGKW02000007">
    <property type="protein sequence ID" value="KAF2617443.1"/>
    <property type="molecule type" value="Genomic_DNA"/>
</dbReference>
<name>A0A8S9MK86_BRACR</name>
<organism evidence="1 2">
    <name type="scientific">Brassica cretica</name>
    <name type="common">Mustard</name>
    <dbReference type="NCBI Taxonomy" id="69181"/>
    <lineage>
        <taxon>Eukaryota</taxon>
        <taxon>Viridiplantae</taxon>
        <taxon>Streptophyta</taxon>
        <taxon>Embryophyta</taxon>
        <taxon>Tracheophyta</taxon>
        <taxon>Spermatophyta</taxon>
        <taxon>Magnoliopsida</taxon>
        <taxon>eudicotyledons</taxon>
        <taxon>Gunneridae</taxon>
        <taxon>Pentapetalae</taxon>
        <taxon>rosids</taxon>
        <taxon>malvids</taxon>
        <taxon>Brassicales</taxon>
        <taxon>Brassicaceae</taxon>
        <taxon>Brassiceae</taxon>
        <taxon>Brassica</taxon>
    </lineage>
</organism>
<dbReference type="AlphaFoldDB" id="A0A8S9MK86"/>
<sequence length="126" mass="13668">MFLSGGFNLQSENLSQAATPSSDLGIIGEGGARAPLGSLDCFWDPEVSSLGVLSFLLESYYAFEAVLEPGSLDPEIVVWNPEEPIGSSLDHEIFDWNPEAIGEPKGSSLDFIRRTRNRLGNLGFPH</sequence>
<protein>
    <submittedName>
        <fullName evidence="1">Uncharacterized protein</fullName>
    </submittedName>
</protein>
<proteinExistence type="predicted"/>
<comment type="caution">
    <text evidence="1">The sequence shown here is derived from an EMBL/GenBank/DDBJ whole genome shotgun (WGS) entry which is preliminary data.</text>
</comment>
<evidence type="ECO:0000313" key="1">
    <source>
        <dbReference type="EMBL" id="KAF2617443.1"/>
    </source>
</evidence>
<evidence type="ECO:0000313" key="2">
    <source>
        <dbReference type="Proteomes" id="UP000712281"/>
    </source>
</evidence>